<dbReference type="Gene3D" id="3.40.50.360">
    <property type="match status" value="1"/>
</dbReference>
<dbReference type="SUPFAM" id="SSF52218">
    <property type="entry name" value="Flavoproteins"/>
    <property type="match status" value="1"/>
</dbReference>
<evidence type="ECO:0000259" key="1">
    <source>
        <dbReference type="Pfam" id="PF03358"/>
    </source>
</evidence>
<name>A0ABS2FRF3_9FIRM</name>
<sequence length="348" mass="36469">MAEQLTVLLPGGAASPRCAGVLEAALAGRRAEVLTRLEAPLHGRRLLFVLSLDEGGVNHSVSDLLAALRTHPGCLEGCVGGVLTDAPGDLYTKAAGRELALAANLAGCAFVGRPLVEGTGSLRNFTVQARNAGCSLDAAYRLAAADLGSRVLAFSPPRLARPRLLVLHASSRATSNTLALWGLVRDRLGDRCDITEIGLRNGTLEDCAGCPYTTCLHYGEQGGCFYGGVMVQEVYPAILEADAVVLLCPNYNDALSANLTAAINRLTALYRTASFADKAVFAIVVSGYSGGDIVASQVAGAMGMNKGFWLPGRFCMLETANDKGEALALPGIGERAERFAENMLCQLL</sequence>
<dbReference type="EMBL" id="JACSNX010000001">
    <property type="protein sequence ID" value="MBM6849925.1"/>
    <property type="molecule type" value="Genomic_DNA"/>
</dbReference>
<reference evidence="2 3" key="1">
    <citation type="journal article" date="2021" name="Sci. Rep.">
        <title>The distribution of antibiotic resistance genes in chicken gut microbiota commensals.</title>
        <authorList>
            <person name="Juricova H."/>
            <person name="Matiasovicova J."/>
            <person name="Kubasova T."/>
            <person name="Cejkova D."/>
            <person name="Rychlik I."/>
        </authorList>
    </citation>
    <scope>NUCLEOTIDE SEQUENCE [LARGE SCALE GENOMIC DNA]</scope>
    <source>
        <strain evidence="2 3">An411</strain>
    </source>
</reference>
<dbReference type="Pfam" id="PF03358">
    <property type="entry name" value="FMN_red"/>
    <property type="match status" value="1"/>
</dbReference>
<feature type="domain" description="NADPH-dependent FMN reductase-like" evidence="1">
    <location>
        <begin position="163"/>
        <end position="320"/>
    </location>
</feature>
<evidence type="ECO:0000313" key="2">
    <source>
        <dbReference type="EMBL" id="MBM6849925.1"/>
    </source>
</evidence>
<dbReference type="InterPro" id="IPR005025">
    <property type="entry name" value="FMN_Rdtase-like_dom"/>
</dbReference>
<evidence type="ECO:0000313" key="3">
    <source>
        <dbReference type="Proteomes" id="UP000719500"/>
    </source>
</evidence>
<proteinExistence type="predicted"/>
<dbReference type="RefSeq" id="WP_204801456.1">
    <property type="nucleotide sequence ID" value="NZ_JACSNX010000001.1"/>
</dbReference>
<comment type="caution">
    <text evidence="2">The sequence shown here is derived from an EMBL/GenBank/DDBJ whole genome shotgun (WGS) entry which is preliminary data.</text>
</comment>
<accession>A0ABS2FRF3</accession>
<protein>
    <submittedName>
        <fullName evidence="2">NAD(P)H-dependent oxidoreductase</fullName>
    </submittedName>
</protein>
<gene>
    <name evidence="2" type="ORF">H9X91_00550</name>
</gene>
<dbReference type="InterPro" id="IPR029039">
    <property type="entry name" value="Flavoprotein-like_sf"/>
</dbReference>
<dbReference type="Proteomes" id="UP000719500">
    <property type="component" value="Unassembled WGS sequence"/>
</dbReference>
<keyword evidence="3" id="KW-1185">Reference proteome</keyword>
<organism evidence="2 3">
    <name type="scientific">Oscillibacter valericigenes</name>
    <dbReference type="NCBI Taxonomy" id="351091"/>
    <lineage>
        <taxon>Bacteria</taxon>
        <taxon>Bacillati</taxon>
        <taxon>Bacillota</taxon>
        <taxon>Clostridia</taxon>
        <taxon>Eubacteriales</taxon>
        <taxon>Oscillospiraceae</taxon>
        <taxon>Oscillibacter</taxon>
    </lineage>
</organism>